<evidence type="ECO:0000256" key="6">
    <source>
        <dbReference type="ARBA" id="ARBA00022605"/>
    </source>
</evidence>
<evidence type="ECO:0000256" key="9">
    <source>
        <dbReference type="ARBA" id="ARBA00023102"/>
    </source>
</evidence>
<dbReference type="InterPro" id="IPR013115">
    <property type="entry name" value="HisG_C"/>
</dbReference>
<dbReference type="Gene3D" id="3.30.70.120">
    <property type="match status" value="1"/>
</dbReference>
<keyword evidence="11" id="KW-0067">ATP-binding</keyword>
<keyword evidence="7 11" id="KW-0328">Glycosyltransferase</keyword>
<dbReference type="Pfam" id="PF08029">
    <property type="entry name" value="HisG_C"/>
    <property type="match status" value="1"/>
</dbReference>
<evidence type="ECO:0000256" key="3">
    <source>
        <dbReference type="ARBA" id="ARBA00007955"/>
    </source>
</evidence>
<evidence type="ECO:0000256" key="8">
    <source>
        <dbReference type="ARBA" id="ARBA00022679"/>
    </source>
</evidence>
<sequence>MKTLKIAIQKSGRLNEKSVELLKNCGLNFENYKSSLISPVSNFPLEILFLRDDDIPEYVQDGIADLGIVGENVIEETEVTVSYLQRLGFGKCSLKIAITNNSDIKELTDLEGRSIATTYPVILGKFLQKQNIHADIRTISGSVEISPGLGLSDAICDLVSTGGTLKSNGLKPFADVMASEAILIGSKGSEHNEMVQELMQRIQSVLRAKETKYVVLNVEKANLSNVLALLPGVKSPSVLPLAEEGWVAVHTVIPERDFWDRISQLKQAGAQGIVVMPIEKIIL</sequence>
<feature type="domain" description="ATP phosphoribosyltransferase catalytic" evidence="12">
    <location>
        <begin position="51"/>
        <end position="203"/>
    </location>
</feature>
<dbReference type="NCBIfam" id="TIGR00070">
    <property type="entry name" value="hisG"/>
    <property type="match status" value="1"/>
</dbReference>
<accession>A0ABW5Y7T5</accession>
<proteinExistence type="inferred from homology"/>
<name>A0ABW5Y7T5_9SPHI</name>
<dbReference type="Pfam" id="PF01634">
    <property type="entry name" value="HisG"/>
    <property type="match status" value="1"/>
</dbReference>
<organism evidence="14 15">
    <name type="scientific">Mucilaginibacter ximonensis</name>
    <dbReference type="NCBI Taxonomy" id="538021"/>
    <lineage>
        <taxon>Bacteria</taxon>
        <taxon>Pseudomonadati</taxon>
        <taxon>Bacteroidota</taxon>
        <taxon>Sphingobacteriia</taxon>
        <taxon>Sphingobacteriales</taxon>
        <taxon>Sphingobacteriaceae</taxon>
        <taxon>Mucilaginibacter</taxon>
    </lineage>
</organism>
<dbReference type="EC" id="2.4.2.17" evidence="4 11"/>
<dbReference type="InterPro" id="IPR020621">
    <property type="entry name" value="ATP-PRT_HisG_long"/>
</dbReference>
<evidence type="ECO:0000259" key="12">
    <source>
        <dbReference type="Pfam" id="PF01634"/>
    </source>
</evidence>
<protein>
    <recommendedName>
        <fullName evidence="5 11">ATP phosphoribosyltransferase</fullName>
        <shortName evidence="11">ATP-PRT</shortName>
        <shortName evidence="11">ATP-PRTase</shortName>
        <ecNumber evidence="4 11">2.4.2.17</ecNumber>
    </recommendedName>
</protein>
<comment type="similarity">
    <text evidence="3 11">Belongs to the ATP phosphoribosyltransferase family. Long subfamily.</text>
</comment>
<evidence type="ECO:0000256" key="4">
    <source>
        <dbReference type="ARBA" id="ARBA00011946"/>
    </source>
</evidence>
<comment type="function">
    <text evidence="10 11">Catalyzes the condensation of ATP and 5-phosphoribose 1-diphosphate to form N'-(5'-phosphoribosyl)-ATP (PR-ATP). Has a crucial role in the pathway because the rate of histidine biosynthesis seems to be controlled primarily by regulation of HisG enzymatic activity.</text>
</comment>
<dbReference type="InterPro" id="IPR013820">
    <property type="entry name" value="ATP_PRibTrfase_cat"/>
</dbReference>
<dbReference type="SUPFAM" id="SSF54913">
    <property type="entry name" value="GlnB-like"/>
    <property type="match status" value="1"/>
</dbReference>
<evidence type="ECO:0000313" key="15">
    <source>
        <dbReference type="Proteomes" id="UP001597557"/>
    </source>
</evidence>
<dbReference type="InterPro" id="IPR018198">
    <property type="entry name" value="ATP_PRibTrfase_CS"/>
</dbReference>
<dbReference type="PROSITE" id="PS01316">
    <property type="entry name" value="ATP_P_PHORIBOSYLTR"/>
    <property type="match status" value="1"/>
</dbReference>
<keyword evidence="15" id="KW-1185">Reference proteome</keyword>
<comment type="caution">
    <text evidence="14">The sequence shown here is derived from an EMBL/GenBank/DDBJ whole genome shotgun (WGS) entry which is preliminary data.</text>
</comment>
<evidence type="ECO:0000313" key="14">
    <source>
        <dbReference type="EMBL" id="MFD2871434.1"/>
    </source>
</evidence>
<evidence type="ECO:0000256" key="10">
    <source>
        <dbReference type="ARBA" id="ARBA00024861"/>
    </source>
</evidence>
<dbReference type="PANTHER" id="PTHR21403:SF8">
    <property type="entry name" value="ATP PHOSPHORIBOSYLTRANSFERASE"/>
    <property type="match status" value="1"/>
</dbReference>
<feature type="domain" description="Histidine biosynthesis HisG C-terminal" evidence="13">
    <location>
        <begin position="208"/>
        <end position="280"/>
    </location>
</feature>
<evidence type="ECO:0000256" key="2">
    <source>
        <dbReference type="ARBA" id="ARBA00004667"/>
    </source>
</evidence>
<keyword evidence="6 11" id="KW-0028">Amino-acid biosynthesis</keyword>
<dbReference type="Proteomes" id="UP001597557">
    <property type="component" value="Unassembled WGS sequence"/>
</dbReference>
<evidence type="ECO:0000259" key="13">
    <source>
        <dbReference type="Pfam" id="PF08029"/>
    </source>
</evidence>
<comment type="activity regulation">
    <text evidence="11">Feedback inhibited by histidine.</text>
</comment>
<keyword evidence="11" id="KW-0460">Magnesium</keyword>
<comment type="catalytic activity">
    <reaction evidence="1 11">
        <text>1-(5-phospho-beta-D-ribosyl)-ATP + diphosphate = 5-phospho-alpha-D-ribose 1-diphosphate + ATP</text>
        <dbReference type="Rhea" id="RHEA:18473"/>
        <dbReference type="ChEBI" id="CHEBI:30616"/>
        <dbReference type="ChEBI" id="CHEBI:33019"/>
        <dbReference type="ChEBI" id="CHEBI:58017"/>
        <dbReference type="ChEBI" id="CHEBI:73183"/>
        <dbReference type="EC" id="2.4.2.17"/>
    </reaction>
</comment>
<keyword evidence="11" id="KW-0479">Metal-binding</keyword>
<reference evidence="15" key="1">
    <citation type="journal article" date="2019" name="Int. J. Syst. Evol. Microbiol.">
        <title>The Global Catalogue of Microorganisms (GCM) 10K type strain sequencing project: providing services to taxonomists for standard genome sequencing and annotation.</title>
        <authorList>
            <consortium name="The Broad Institute Genomics Platform"/>
            <consortium name="The Broad Institute Genome Sequencing Center for Infectious Disease"/>
            <person name="Wu L."/>
            <person name="Ma J."/>
        </authorList>
    </citation>
    <scope>NUCLEOTIDE SEQUENCE [LARGE SCALE GENOMIC DNA]</scope>
    <source>
        <strain evidence="15">KCTC 22437</strain>
    </source>
</reference>
<dbReference type="PANTHER" id="PTHR21403">
    <property type="entry name" value="ATP PHOSPHORIBOSYLTRANSFERASE ATP-PRTASE"/>
    <property type="match status" value="1"/>
</dbReference>
<keyword evidence="11" id="KW-0547">Nucleotide-binding</keyword>
<dbReference type="InterPro" id="IPR015867">
    <property type="entry name" value="N-reg_PII/ATP_PRibTrfase_C"/>
</dbReference>
<comment type="cofactor">
    <cofactor evidence="11">
        <name>Mg(2+)</name>
        <dbReference type="ChEBI" id="CHEBI:18420"/>
    </cofactor>
</comment>
<comment type="pathway">
    <text evidence="2 11">Amino-acid biosynthesis; L-histidine biosynthesis; L-histidine from 5-phospho-alpha-D-ribose 1-diphosphate: step 1/9.</text>
</comment>
<dbReference type="Gene3D" id="3.40.190.10">
    <property type="entry name" value="Periplasmic binding protein-like II"/>
    <property type="match status" value="2"/>
</dbReference>
<dbReference type="InterPro" id="IPR011322">
    <property type="entry name" value="N-reg_PII-like_a/b"/>
</dbReference>
<dbReference type="GO" id="GO:0003879">
    <property type="term" value="F:ATP phosphoribosyltransferase activity"/>
    <property type="evidence" value="ECO:0007669"/>
    <property type="project" value="UniProtKB-EC"/>
</dbReference>
<dbReference type="InterPro" id="IPR001348">
    <property type="entry name" value="ATP_PRibTrfase_HisG"/>
</dbReference>
<keyword evidence="11" id="KW-0963">Cytoplasm</keyword>
<dbReference type="HAMAP" id="MF_00079">
    <property type="entry name" value="HisG_Long"/>
    <property type="match status" value="1"/>
</dbReference>
<keyword evidence="8 11" id="KW-0808">Transferase</keyword>
<comment type="subcellular location">
    <subcellularLocation>
        <location evidence="11">Cytoplasm</location>
    </subcellularLocation>
</comment>
<dbReference type="NCBIfam" id="TIGR03455">
    <property type="entry name" value="HisG_C-term"/>
    <property type="match status" value="1"/>
</dbReference>
<dbReference type="RefSeq" id="WP_377182108.1">
    <property type="nucleotide sequence ID" value="NZ_JBHUPD010000001.1"/>
</dbReference>
<evidence type="ECO:0000256" key="7">
    <source>
        <dbReference type="ARBA" id="ARBA00022676"/>
    </source>
</evidence>
<evidence type="ECO:0000256" key="1">
    <source>
        <dbReference type="ARBA" id="ARBA00000915"/>
    </source>
</evidence>
<evidence type="ECO:0000256" key="11">
    <source>
        <dbReference type="HAMAP-Rule" id="MF_00079"/>
    </source>
</evidence>
<gene>
    <name evidence="11 14" type="primary">hisG</name>
    <name evidence="14" type="ORF">ACFS5N_03070</name>
</gene>
<evidence type="ECO:0000256" key="5">
    <source>
        <dbReference type="ARBA" id="ARBA00020998"/>
    </source>
</evidence>
<keyword evidence="9 11" id="KW-0368">Histidine biosynthesis</keyword>
<dbReference type="SUPFAM" id="SSF53850">
    <property type="entry name" value="Periplasmic binding protein-like II"/>
    <property type="match status" value="1"/>
</dbReference>
<dbReference type="EMBL" id="JBHUPD010000001">
    <property type="protein sequence ID" value="MFD2871434.1"/>
    <property type="molecule type" value="Genomic_DNA"/>
</dbReference>